<dbReference type="GO" id="GO:0015074">
    <property type="term" value="P:DNA integration"/>
    <property type="evidence" value="ECO:0007669"/>
    <property type="project" value="InterPro"/>
</dbReference>
<dbReference type="InterPro" id="IPR036397">
    <property type="entry name" value="RNaseH_sf"/>
</dbReference>
<name>A0A818VDF4_9BILA</name>
<dbReference type="EMBL" id="CAJNYU010003894">
    <property type="protein sequence ID" value="CAF3711101.1"/>
    <property type="molecule type" value="Genomic_DNA"/>
</dbReference>
<dbReference type="InterPro" id="IPR038717">
    <property type="entry name" value="Tc1-like_DDE_dom"/>
</dbReference>
<evidence type="ECO:0008006" key="5">
    <source>
        <dbReference type="Google" id="ProtNLM"/>
    </source>
</evidence>
<reference evidence="3" key="1">
    <citation type="submission" date="2021-02" db="EMBL/GenBank/DDBJ databases">
        <authorList>
            <person name="Nowell W R."/>
        </authorList>
    </citation>
    <scope>NUCLEOTIDE SEQUENCE</scope>
</reference>
<dbReference type="SUPFAM" id="SSF46689">
    <property type="entry name" value="Homeodomain-like"/>
    <property type="match status" value="1"/>
</dbReference>
<dbReference type="InterPro" id="IPR002492">
    <property type="entry name" value="Transposase_Tc1-like"/>
</dbReference>
<dbReference type="AlphaFoldDB" id="A0A818VDF4"/>
<evidence type="ECO:0000259" key="2">
    <source>
        <dbReference type="Pfam" id="PF13358"/>
    </source>
</evidence>
<dbReference type="Pfam" id="PF13358">
    <property type="entry name" value="DDE_3"/>
    <property type="match status" value="1"/>
</dbReference>
<dbReference type="GO" id="GO:0003677">
    <property type="term" value="F:DNA binding"/>
    <property type="evidence" value="ECO:0007669"/>
    <property type="project" value="InterPro"/>
</dbReference>
<dbReference type="InterPro" id="IPR036388">
    <property type="entry name" value="WH-like_DNA-bd_sf"/>
</dbReference>
<gene>
    <name evidence="3" type="ORF">FME351_LOCUS28406</name>
</gene>
<proteinExistence type="predicted"/>
<feature type="domain" description="Tc1-like transposase DDE" evidence="2">
    <location>
        <begin position="152"/>
        <end position="304"/>
    </location>
</feature>
<dbReference type="PANTHER" id="PTHR23022">
    <property type="entry name" value="TRANSPOSABLE ELEMENT-RELATED"/>
    <property type="match status" value="1"/>
</dbReference>
<protein>
    <recommendedName>
        <fullName evidence="5">Transposase</fullName>
    </recommendedName>
</protein>
<feature type="domain" description="Transposase Tc1-like" evidence="1">
    <location>
        <begin position="71"/>
        <end position="142"/>
    </location>
</feature>
<organism evidence="3 4">
    <name type="scientific">Rotaria socialis</name>
    <dbReference type="NCBI Taxonomy" id="392032"/>
    <lineage>
        <taxon>Eukaryota</taxon>
        <taxon>Metazoa</taxon>
        <taxon>Spiralia</taxon>
        <taxon>Gnathifera</taxon>
        <taxon>Rotifera</taxon>
        <taxon>Eurotatoria</taxon>
        <taxon>Bdelloidea</taxon>
        <taxon>Philodinida</taxon>
        <taxon>Philodinidae</taxon>
        <taxon>Rotaria</taxon>
    </lineage>
</organism>
<sequence>MAPRKKNEYTNDLRKLVVNHFLNGDSERDIVQKTFIPRTSIHYIIAKYKSTKCIGNIIGKGRKRKTTAHVDRCIRRKIKTNRRISSSTVKAELQSELNITISESTIKRRAHEAGFYGRVARKKPYINRLNRTKRLEYARTYREKPLGFWNDVIWSDESKFNLFGSDGKVMVWRTPKEEFNIQCTVPTVKHGGGSVMCWGCFSSSGVGNLVFIDENMTGEVYRDILDNNLLQSVKNLKLNKDWVFQHDNDPKHRAAIVTNWLNRKQVERLKWPSCSPDMNPIEHLWDEVERRMKKEQPKSKKELKEALLRVWNGIEQPVLKKLVDSIPNRLHEAIKMKGISFCGIALSHLNEELQLHVFVLGCFPYDHDNQTANQIRQFVDCKLMEFNLSLDNNKFVVSDDANKMKSAFKDSCIRIGCSIHYVNKQLEYCFTIDIVDKAPVKCDIVQQMFFHVRKIVSHIRRTHKQTELSRKLQSYSDT</sequence>
<dbReference type="Gene3D" id="1.10.10.10">
    <property type="entry name" value="Winged helix-like DNA-binding domain superfamily/Winged helix DNA-binding domain"/>
    <property type="match status" value="1"/>
</dbReference>
<evidence type="ECO:0000313" key="3">
    <source>
        <dbReference type="EMBL" id="CAF3711101.1"/>
    </source>
</evidence>
<evidence type="ECO:0000313" key="4">
    <source>
        <dbReference type="Proteomes" id="UP000663869"/>
    </source>
</evidence>
<dbReference type="Proteomes" id="UP000663869">
    <property type="component" value="Unassembled WGS sequence"/>
</dbReference>
<dbReference type="PANTHER" id="PTHR23022:SF135">
    <property type="entry name" value="SI:DKEY-77F5.3"/>
    <property type="match status" value="1"/>
</dbReference>
<evidence type="ECO:0000259" key="1">
    <source>
        <dbReference type="Pfam" id="PF01498"/>
    </source>
</evidence>
<dbReference type="InterPro" id="IPR052338">
    <property type="entry name" value="Transposase_5"/>
</dbReference>
<dbReference type="InterPro" id="IPR009057">
    <property type="entry name" value="Homeodomain-like_sf"/>
</dbReference>
<dbReference type="Pfam" id="PF01498">
    <property type="entry name" value="HTH_Tnp_Tc3_2"/>
    <property type="match status" value="1"/>
</dbReference>
<dbReference type="Gene3D" id="3.30.420.10">
    <property type="entry name" value="Ribonuclease H-like superfamily/Ribonuclease H"/>
    <property type="match status" value="1"/>
</dbReference>
<comment type="caution">
    <text evidence="3">The sequence shown here is derived from an EMBL/GenBank/DDBJ whole genome shotgun (WGS) entry which is preliminary data.</text>
</comment>
<accession>A0A818VDF4</accession>
<dbReference type="GO" id="GO:0006313">
    <property type="term" value="P:DNA transposition"/>
    <property type="evidence" value="ECO:0007669"/>
    <property type="project" value="InterPro"/>
</dbReference>